<evidence type="ECO:0000259" key="13">
    <source>
        <dbReference type="PROSITE" id="PS51004"/>
    </source>
</evidence>
<keyword evidence="4" id="KW-0221">Differentiation</keyword>
<dbReference type="Pfam" id="PF01437">
    <property type="entry name" value="PSI"/>
    <property type="match status" value="1"/>
</dbReference>
<dbReference type="Proteomes" id="UP000030665">
    <property type="component" value="Unassembled WGS sequence"/>
</dbReference>
<dbReference type="SMART" id="SM00423">
    <property type="entry name" value="PSI"/>
    <property type="match status" value="1"/>
</dbReference>
<dbReference type="InterPro" id="IPR057563">
    <property type="entry name" value="Sema5A/B-like_TSP-1"/>
</dbReference>
<dbReference type="OrthoDB" id="5973910at2759"/>
<dbReference type="InterPro" id="IPR036383">
    <property type="entry name" value="TSP1_rpt_sf"/>
</dbReference>
<dbReference type="Pfam" id="PF00090">
    <property type="entry name" value="TSP_1"/>
    <property type="match status" value="5"/>
</dbReference>
<evidence type="ECO:0000256" key="9">
    <source>
        <dbReference type="ARBA" id="ARBA00023180"/>
    </source>
</evidence>
<dbReference type="InterPro" id="IPR027231">
    <property type="entry name" value="Semaphorin"/>
</dbReference>
<dbReference type="Gene3D" id="2.20.100.10">
    <property type="entry name" value="Thrombospondin type-1 (TSP1) repeat"/>
    <property type="match status" value="5"/>
</dbReference>
<keyword evidence="15" id="KW-1185">Reference proteome</keyword>
<dbReference type="PANTHER" id="PTHR11036">
    <property type="entry name" value="SEMAPHORIN"/>
    <property type="match status" value="1"/>
</dbReference>
<dbReference type="STRING" id="36087.A0A077ZA16"/>
<evidence type="ECO:0000256" key="8">
    <source>
        <dbReference type="ARBA" id="ARBA00023157"/>
    </source>
</evidence>
<feature type="transmembrane region" description="Helical" evidence="12">
    <location>
        <begin position="1047"/>
        <end position="1070"/>
    </location>
</feature>
<feature type="region of interest" description="Disordered" evidence="11">
    <location>
        <begin position="1094"/>
        <end position="1116"/>
    </location>
</feature>
<keyword evidence="7 12" id="KW-0472">Membrane</keyword>
<protein>
    <submittedName>
        <fullName evidence="14">Semaphorin 5B</fullName>
    </submittedName>
</protein>
<evidence type="ECO:0000256" key="4">
    <source>
        <dbReference type="ARBA" id="ARBA00022782"/>
    </source>
</evidence>
<dbReference type="AlphaFoldDB" id="A0A077ZA16"/>
<dbReference type="GO" id="GO:0030215">
    <property type="term" value="F:semaphorin receptor binding"/>
    <property type="evidence" value="ECO:0007669"/>
    <property type="project" value="InterPro"/>
</dbReference>
<dbReference type="SUPFAM" id="SSF82895">
    <property type="entry name" value="TSP-1 type 1 repeat"/>
    <property type="match status" value="5"/>
</dbReference>
<evidence type="ECO:0000256" key="6">
    <source>
        <dbReference type="ARBA" id="ARBA00022989"/>
    </source>
</evidence>
<organism evidence="14 15">
    <name type="scientific">Trichuris trichiura</name>
    <name type="common">Whipworm</name>
    <name type="synonym">Trichocephalus trichiurus</name>
    <dbReference type="NCBI Taxonomy" id="36087"/>
    <lineage>
        <taxon>Eukaryota</taxon>
        <taxon>Metazoa</taxon>
        <taxon>Ecdysozoa</taxon>
        <taxon>Nematoda</taxon>
        <taxon>Enoplea</taxon>
        <taxon>Dorylaimia</taxon>
        <taxon>Trichinellida</taxon>
        <taxon>Trichuridae</taxon>
        <taxon>Trichuris</taxon>
    </lineage>
</organism>
<dbReference type="FunFam" id="2.20.100.10:FF:000001">
    <property type="entry name" value="semaphorin-5A isoform X1"/>
    <property type="match status" value="2"/>
</dbReference>
<dbReference type="FunFam" id="2.20.100.10:FF:000021">
    <property type="entry name" value="semaphorin-5B isoform X1"/>
    <property type="match status" value="1"/>
</dbReference>
<name>A0A077ZA16_TRITR</name>
<dbReference type="GO" id="GO:0030335">
    <property type="term" value="P:positive regulation of cell migration"/>
    <property type="evidence" value="ECO:0007669"/>
    <property type="project" value="TreeGrafter"/>
</dbReference>
<gene>
    <name evidence="14" type="ORF">TTRE_0000551301</name>
</gene>
<dbReference type="GO" id="GO:0007411">
    <property type="term" value="P:axon guidance"/>
    <property type="evidence" value="ECO:0007669"/>
    <property type="project" value="TreeGrafter"/>
</dbReference>
<dbReference type="InterPro" id="IPR036352">
    <property type="entry name" value="Semap_dom_sf"/>
</dbReference>
<evidence type="ECO:0000256" key="2">
    <source>
        <dbReference type="ARBA" id="ARBA00022692"/>
    </source>
</evidence>
<keyword evidence="5" id="KW-0524">Neurogenesis</keyword>
<dbReference type="Pfam" id="PF23260">
    <property type="entry name" value="TSP1_2"/>
    <property type="match status" value="1"/>
</dbReference>
<dbReference type="InterPro" id="IPR016201">
    <property type="entry name" value="PSI"/>
</dbReference>
<feature type="domain" description="Sema" evidence="13">
    <location>
        <begin position="68"/>
        <end position="555"/>
    </location>
</feature>
<keyword evidence="2 12" id="KW-0812">Transmembrane</keyword>
<sequence>MVAVTALAPSQLDRSVGKPESICQLTYALLVSCVSVMGRYAYWVSVPRLLLLLISVDRRLSLTAYDGSLRVSYDELLRNASRFEMTGVTDFKALMFDSPRNQIIVGARDVVFRIHQDTMVTLERLDLPAPMSKIDRCQMLGRPAEVCHNFIRVLAPEPGGQQVLVCGTDAFKPSCSIRQMNDLRKGTPLSQEGIGFVPYDPEYNFTYVADINGQFFAGIPLDFTGDDFAIVRIRPVDMLLRTRRPGRTLLYGDFPFTLFSLLLVNHFWLLSDPTFVAAYEIGEFIYFFFHETAIEDIAFEQPDRRSRFFARDTYSRVARVCKDEPGPTKSSDDMWFTTFSKARLVCITAGGQLFDNVQSVDFVREEGLFYAVFTASKRHIMGSAICHYKLTDIEAVFKGPALFKGEGSTCWLSRPNPSPDHVVSSRRVFPYRILLRCLRYGNYDRYSNQKYIMEKAVLPLLNRSLRDVQSDQYVKIAVDSVEVRNVGTAYVLFVLEASGTLKKYSHLPEEKELCLLEVIELKKESDNVRIFNMQLHKEKRALFFTMDKRLLRIPLERCSRHASEERCIGAKDPYCGWSRATKRCTATRGPLDPDHEWVQLIDGCPTMRFPVHGQYGPWSEWTVCSWKPTYSENCLCRVRNCDSPAPKFGGRQCEGPKIEVNNCTVHGRWTGWGIWSSCSATCGISSRHRYRYCSNPAPDYGGRPCSGPGVQHEYCDVPPCPTSNIVPAPLRRNGQWSAWTPWKPCSKKCGGGFRKRTRSCDNPSPMNGGDNCLGSSQEFESCGDQQCEEVVRVSEWTQWGKIDETSSGGLLHQRYRFSCSARLPNPDDLVMKPLTVEEKVCAPWITNCADLSISPAASSAHWSVWSEWSVCTRVCGSGTQNRQRLCMSTNVEETGPIRCIGPTKETRLCNVKPCTGTQVDFNTLSRDPTSSWSCWSDFTECSATCGEAVKQRWRVCNGAQECVGESQQTIACRLRECPAGEESTTWSAWSKCNELNLRVRMQVCPNMEVCGDEPDFEIQRCGIGDEDVEGVAGNAMHIRQSRQDNTMLLIVSVIGSIIIVVLLVLLFVCCARVFPGVCGRCCLVRKRGDIPQRPSTPSTKFNIYTPPPSLRNGRSQTPNLIMNPLSRFSAKDELEGLTEEETALTLKRNMLTSLNTKDYM</sequence>
<keyword evidence="8" id="KW-1015">Disulfide bond</keyword>
<reference evidence="14" key="2">
    <citation type="submission" date="2014-03" db="EMBL/GenBank/DDBJ databases">
        <title>The whipworm genome and dual-species transcriptomics of an intimate host-pathogen interaction.</title>
        <authorList>
            <person name="Foth B.J."/>
            <person name="Tsai I.J."/>
            <person name="Reid A.J."/>
            <person name="Bancroft A.J."/>
            <person name="Nichol S."/>
            <person name="Tracey A."/>
            <person name="Holroyd N."/>
            <person name="Cotton J.A."/>
            <person name="Stanley E.J."/>
            <person name="Zarowiecki M."/>
            <person name="Liu J.Z."/>
            <person name="Huckvale T."/>
            <person name="Cooper P.J."/>
            <person name="Grencis R.K."/>
            <person name="Berriman M."/>
        </authorList>
    </citation>
    <scope>NUCLEOTIDE SEQUENCE [LARGE SCALE GENOMIC DNA]</scope>
</reference>
<dbReference type="Gene3D" id="2.130.10.10">
    <property type="entry name" value="YVTN repeat-like/Quinoprotein amine dehydrogenase"/>
    <property type="match status" value="1"/>
</dbReference>
<evidence type="ECO:0000313" key="14">
    <source>
        <dbReference type="EMBL" id="CDW57222.1"/>
    </source>
</evidence>
<keyword evidence="3" id="KW-0677">Repeat</keyword>
<evidence type="ECO:0000256" key="1">
    <source>
        <dbReference type="ARBA" id="ARBA00004167"/>
    </source>
</evidence>
<dbReference type="InterPro" id="IPR001627">
    <property type="entry name" value="Semap_dom"/>
</dbReference>
<dbReference type="PANTHER" id="PTHR11036:SF79">
    <property type="entry name" value="SEMAPHORIN 5C, ISOFORM A"/>
    <property type="match status" value="1"/>
</dbReference>
<dbReference type="GO" id="GO:0071526">
    <property type="term" value="P:semaphorin-plexin signaling pathway"/>
    <property type="evidence" value="ECO:0007669"/>
    <property type="project" value="TreeGrafter"/>
</dbReference>
<comment type="subcellular location">
    <subcellularLocation>
        <location evidence="1">Membrane</location>
        <topology evidence="1">Single-pass membrane protein</topology>
    </subcellularLocation>
</comment>
<dbReference type="InterPro" id="IPR000884">
    <property type="entry name" value="TSP1_rpt"/>
</dbReference>
<evidence type="ECO:0000256" key="12">
    <source>
        <dbReference type="SAM" id="Phobius"/>
    </source>
</evidence>
<dbReference type="Pfam" id="PF01403">
    <property type="entry name" value="Sema"/>
    <property type="match status" value="1"/>
</dbReference>
<evidence type="ECO:0000256" key="3">
    <source>
        <dbReference type="ARBA" id="ARBA00022737"/>
    </source>
</evidence>
<dbReference type="EMBL" id="HG806137">
    <property type="protein sequence ID" value="CDW57222.1"/>
    <property type="molecule type" value="Genomic_DNA"/>
</dbReference>
<dbReference type="PRINTS" id="PR01705">
    <property type="entry name" value="TSP1REPEAT"/>
</dbReference>
<proteinExistence type="predicted"/>
<keyword evidence="6 12" id="KW-1133">Transmembrane helix</keyword>
<dbReference type="SMART" id="SM00209">
    <property type="entry name" value="TSP1"/>
    <property type="match status" value="5"/>
</dbReference>
<dbReference type="SUPFAM" id="SSF101912">
    <property type="entry name" value="Sema domain"/>
    <property type="match status" value="1"/>
</dbReference>
<reference evidence="14" key="1">
    <citation type="submission" date="2014-01" db="EMBL/GenBank/DDBJ databases">
        <authorList>
            <person name="Aslett M."/>
        </authorList>
    </citation>
    <scope>NUCLEOTIDE SEQUENCE</scope>
</reference>
<comment type="caution">
    <text evidence="10">Lacks conserved residue(s) required for the propagation of feature annotation.</text>
</comment>
<evidence type="ECO:0000256" key="5">
    <source>
        <dbReference type="ARBA" id="ARBA00022902"/>
    </source>
</evidence>
<accession>A0A077ZA16</accession>
<dbReference type="PROSITE" id="PS50092">
    <property type="entry name" value="TSP1"/>
    <property type="match status" value="5"/>
</dbReference>
<dbReference type="Gene3D" id="3.30.1680.10">
    <property type="entry name" value="ligand-binding face of the semaphorins, domain 2"/>
    <property type="match status" value="1"/>
</dbReference>
<dbReference type="PROSITE" id="PS51004">
    <property type="entry name" value="SEMA"/>
    <property type="match status" value="1"/>
</dbReference>
<evidence type="ECO:0000256" key="7">
    <source>
        <dbReference type="ARBA" id="ARBA00023136"/>
    </source>
</evidence>
<evidence type="ECO:0000313" key="15">
    <source>
        <dbReference type="Proteomes" id="UP000030665"/>
    </source>
</evidence>
<dbReference type="InterPro" id="IPR002165">
    <property type="entry name" value="Plexin_repeat"/>
</dbReference>
<evidence type="ECO:0000256" key="11">
    <source>
        <dbReference type="SAM" id="MobiDB-lite"/>
    </source>
</evidence>
<dbReference type="GO" id="GO:0045499">
    <property type="term" value="F:chemorepellent activity"/>
    <property type="evidence" value="ECO:0007669"/>
    <property type="project" value="TreeGrafter"/>
</dbReference>
<dbReference type="SMART" id="SM00630">
    <property type="entry name" value="Sema"/>
    <property type="match status" value="1"/>
</dbReference>
<dbReference type="InterPro" id="IPR015943">
    <property type="entry name" value="WD40/YVTN_repeat-like_dom_sf"/>
</dbReference>
<keyword evidence="9" id="KW-0325">Glycoprotein</keyword>
<dbReference type="GO" id="GO:0005886">
    <property type="term" value="C:plasma membrane"/>
    <property type="evidence" value="ECO:0007669"/>
    <property type="project" value="TreeGrafter"/>
</dbReference>
<dbReference type="SUPFAM" id="SSF103575">
    <property type="entry name" value="Plexin repeat"/>
    <property type="match status" value="1"/>
</dbReference>
<evidence type="ECO:0000256" key="10">
    <source>
        <dbReference type="PROSITE-ProRule" id="PRU00352"/>
    </source>
</evidence>